<gene>
    <name evidence="9" type="ORF">KP509_13G021000</name>
</gene>
<keyword evidence="6" id="KW-0539">Nucleus</keyword>
<protein>
    <recommendedName>
        <fullName evidence="8">Myb-like domain-containing protein</fullName>
    </recommendedName>
</protein>
<evidence type="ECO:0000256" key="7">
    <source>
        <dbReference type="SAM" id="MobiDB-lite"/>
    </source>
</evidence>
<evidence type="ECO:0000259" key="8">
    <source>
        <dbReference type="Pfam" id="PF00249"/>
    </source>
</evidence>
<comment type="caution">
    <text evidence="9">The sequence shown here is derived from an EMBL/GenBank/DDBJ whole genome shotgun (WGS) entry which is preliminary data.</text>
</comment>
<feature type="compositionally biased region" description="Polar residues" evidence="7">
    <location>
        <begin position="503"/>
        <end position="523"/>
    </location>
</feature>
<dbReference type="InterPro" id="IPR001005">
    <property type="entry name" value="SANT/Myb"/>
</dbReference>
<dbReference type="NCBIfam" id="TIGR01557">
    <property type="entry name" value="myb_SHAQKYF"/>
    <property type="match status" value="1"/>
</dbReference>
<feature type="region of interest" description="Disordered" evidence="7">
    <location>
        <begin position="445"/>
        <end position="523"/>
    </location>
</feature>
<organism evidence="9 10">
    <name type="scientific">Ceratopteris richardii</name>
    <name type="common">Triangle waterfern</name>
    <dbReference type="NCBI Taxonomy" id="49495"/>
    <lineage>
        <taxon>Eukaryota</taxon>
        <taxon>Viridiplantae</taxon>
        <taxon>Streptophyta</taxon>
        <taxon>Embryophyta</taxon>
        <taxon>Tracheophyta</taxon>
        <taxon>Polypodiopsida</taxon>
        <taxon>Polypodiidae</taxon>
        <taxon>Polypodiales</taxon>
        <taxon>Pteridineae</taxon>
        <taxon>Pteridaceae</taxon>
        <taxon>Parkerioideae</taxon>
        <taxon>Ceratopteris</taxon>
    </lineage>
</organism>
<dbReference type="PANTHER" id="PTHR31496:SF3">
    <property type="entry name" value="TRANSCRIPTION REPRESSOR KAN1"/>
    <property type="match status" value="1"/>
</dbReference>
<evidence type="ECO:0000256" key="3">
    <source>
        <dbReference type="ARBA" id="ARBA00022782"/>
    </source>
</evidence>
<name>A0A8T2TE91_CERRI</name>
<dbReference type="EMBL" id="CM035418">
    <property type="protein sequence ID" value="KAH7420758.1"/>
    <property type="molecule type" value="Genomic_DNA"/>
</dbReference>
<evidence type="ECO:0000256" key="2">
    <source>
        <dbReference type="ARBA" id="ARBA00022473"/>
    </source>
</evidence>
<evidence type="ECO:0000256" key="1">
    <source>
        <dbReference type="ARBA" id="ARBA00004123"/>
    </source>
</evidence>
<dbReference type="Proteomes" id="UP000825935">
    <property type="component" value="Chromosome 13"/>
</dbReference>
<dbReference type="InterPro" id="IPR009057">
    <property type="entry name" value="Homeodomain-like_sf"/>
</dbReference>
<evidence type="ECO:0000256" key="6">
    <source>
        <dbReference type="ARBA" id="ARBA00023242"/>
    </source>
</evidence>
<evidence type="ECO:0000256" key="5">
    <source>
        <dbReference type="ARBA" id="ARBA00023163"/>
    </source>
</evidence>
<evidence type="ECO:0000256" key="4">
    <source>
        <dbReference type="ARBA" id="ARBA00023015"/>
    </source>
</evidence>
<dbReference type="InterPro" id="IPR006447">
    <property type="entry name" value="Myb_dom_plants"/>
</dbReference>
<keyword evidence="3" id="KW-0221">Differentiation</keyword>
<reference evidence="9" key="1">
    <citation type="submission" date="2021-08" db="EMBL/GenBank/DDBJ databases">
        <title>WGS assembly of Ceratopteris richardii.</title>
        <authorList>
            <person name="Marchant D.B."/>
            <person name="Chen G."/>
            <person name="Jenkins J."/>
            <person name="Shu S."/>
            <person name="Leebens-Mack J."/>
            <person name="Grimwood J."/>
            <person name="Schmutz J."/>
            <person name="Soltis P."/>
            <person name="Soltis D."/>
            <person name="Chen Z.-H."/>
        </authorList>
    </citation>
    <scope>NUCLEOTIDE SEQUENCE</scope>
    <source>
        <strain evidence="9">Whitten #5841</strain>
        <tissue evidence="9">Leaf</tissue>
    </source>
</reference>
<feature type="domain" description="Myb-like" evidence="8">
    <location>
        <begin position="387"/>
        <end position="438"/>
    </location>
</feature>
<evidence type="ECO:0000313" key="9">
    <source>
        <dbReference type="EMBL" id="KAH7420758.1"/>
    </source>
</evidence>
<keyword evidence="5" id="KW-0804">Transcription</keyword>
<dbReference type="OrthoDB" id="551907at2759"/>
<dbReference type="GO" id="GO:0010158">
    <property type="term" value="P:abaxial cell fate specification"/>
    <property type="evidence" value="ECO:0007669"/>
    <property type="project" value="InterPro"/>
</dbReference>
<dbReference type="FunFam" id="1.10.10.60:FF:000002">
    <property type="entry name" value="Myb family transcription factor"/>
    <property type="match status" value="1"/>
</dbReference>
<keyword evidence="4" id="KW-0805">Transcription regulation</keyword>
<dbReference type="GO" id="GO:0005634">
    <property type="term" value="C:nucleus"/>
    <property type="evidence" value="ECO:0007669"/>
    <property type="project" value="UniProtKB-SubCell"/>
</dbReference>
<accession>A0A8T2TE91</accession>
<comment type="subcellular location">
    <subcellularLocation>
        <location evidence="1">Nucleus</location>
    </subcellularLocation>
</comment>
<dbReference type="GO" id="GO:0006355">
    <property type="term" value="P:regulation of DNA-templated transcription"/>
    <property type="evidence" value="ECO:0007669"/>
    <property type="project" value="InterPro"/>
</dbReference>
<keyword evidence="10" id="KW-1185">Reference proteome</keyword>
<feature type="compositionally biased region" description="Low complexity" evidence="7">
    <location>
        <begin position="465"/>
        <end position="481"/>
    </location>
</feature>
<dbReference type="AlphaFoldDB" id="A0A8T2TE91"/>
<dbReference type="Gene3D" id="1.10.10.60">
    <property type="entry name" value="Homeodomain-like"/>
    <property type="match status" value="1"/>
</dbReference>
<keyword evidence="2" id="KW-0217">Developmental protein</keyword>
<proteinExistence type="predicted"/>
<evidence type="ECO:0000313" key="10">
    <source>
        <dbReference type="Proteomes" id="UP000825935"/>
    </source>
</evidence>
<sequence length="611" mass="65806">MATATATQSPISQDGKPGALLLKAGLDHDLSLQISPPSCRIRSADHFSSCGNPNKSLKLEQLRGTGSAPALNIESHSHHNLSGRSSYNRLLNSNSPDSVIVNFVAPELSLDLMSARSSGNCTLNPFSTDVPDSCFRPSPHEAVSTNLSLGSPDSALPDVAVSPTSTLNIQPSIQNPNHSSLLQPHAINGPFSLSSTSFIMDDASRQAIQKVTSLCPSAPPSSHHSCSSHFSPDLHNGGMYMNVSHGPSNSFSSTPNQNIHVPHLCSVPDVQCKGSLTNTMTSPSCTVRLNDPAMSCLQQQLLLHESNLKYNPFPAISDIRAGTIPHLGAFGGSEPTPNSVFFGSGYGAAGSACNPGMLMNNPMYRDTYLRSRFMGRLPSKRSMRAPRMRWTSTLHAHFVHAVELLGGHERATPKSVLELMNVKDLTLAHVKSHLQMYRTVKTTDLKPSYNTEDGGSDQIGLYSRSNSSSSTNNTTSNAANSEQMSKHSLDLSFNPHPRANGAMETTSKETGAQPSSRTCTDSPSCEEMLQARKRRMMTMMTMVDGCEPYNNTSTLSELIASQKAAAAVAANRLPSLDFTLGRSSEQQQHQQKKQQCMSTEASIKELPLLKC</sequence>
<dbReference type="SUPFAM" id="SSF46689">
    <property type="entry name" value="Homeodomain-like"/>
    <property type="match status" value="1"/>
</dbReference>
<dbReference type="GO" id="GO:0000976">
    <property type="term" value="F:transcription cis-regulatory region binding"/>
    <property type="evidence" value="ECO:0007669"/>
    <property type="project" value="InterPro"/>
</dbReference>
<dbReference type="Pfam" id="PF00249">
    <property type="entry name" value="Myb_DNA-binding"/>
    <property type="match status" value="1"/>
</dbReference>
<dbReference type="InterPro" id="IPR044847">
    <property type="entry name" value="KAN_fam"/>
</dbReference>
<dbReference type="PANTHER" id="PTHR31496">
    <property type="entry name" value="TRANSCRIPTION FACTOR KAN2-RELATED"/>
    <property type="match status" value="1"/>
</dbReference>